<dbReference type="EC" id="4.3.2.9" evidence="1"/>
<accession>A0A8T9BSQ7</accession>
<dbReference type="Gene3D" id="3.10.490.10">
    <property type="entry name" value="Gamma-glutamyl cyclotransferase-like"/>
    <property type="match status" value="1"/>
</dbReference>
<keyword evidence="5" id="KW-1133">Transmembrane helix</keyword>
<dbReference type="PANTHER" id="PTHR12935">
    <property type="entry name" value="GAMMA-GLUTAMYLCYCLOTRANSFERASE"/>
    <property type="match status" value="1"/>
</dbReference>
<feature type="transmembrane region" description="Helical" evidence="5">
    <location>
        <begin position="277"/>
        <end position="296"/>
    </location>
</feature>
<dbReference type="PANTHER" id="PTHR12935:SF0">
    <property type="entry name" value="GAMMA-GLUTAMYLCYCLOTRANSFERASE"/>
    <property type="match status" value="1"/>
</dbReference>
<protein>
    <recommendedName>
        <fullName evidence="1">gamma-glutamylcyclotransferase</fullName>
        <ecNumber evidence="1">4.3.2.9</ecNumber>
    </recommendedName>
</protein>
<proteinExistence type="predicted"/>
<dbReference type="GO" id="GO:0003839">
    <property type="term" value="F:gamma-glutamylcyclotransferase activity"/>
    <property type="evidence" value="ECO:0007669"/>
    <property type="project" value="UniProtKB-EC"/>
</dbReference>
<keyword evidence="5" id="KW-0812">Transmembrane</keyword>
<keyword evidence="7" id="KW-1185">Reference proteome</keyword>
<keyword evidence="5" id="KW-0472">Membrane</keyword>
<organism evidence="6 7">
    <name type="scientific">Lachnellula suecica</name>
    <dbReference type="NCBI Taxonomy" id="602035"/>
    <lineage>
        <taxon>Eukaryota</taxon>
        <taxon>Fungi</taxon>
        <taxon>Dikarya</taxon>
        <taxon>Ascomycota</taxon>
        <taxon>Pezizomycotina</taxon>
        <taxon>Leotiomycetes</taxon>
        <taxon>Helotiales</taxon>
        <taxon>Lachnaceae</taxon>
        <taxon>Lachnellula</taxon>
    </lineage>
</organism>
<evidence type="ECO:0000256" key="3">
    <source>
        <dbReference type="PIRSR" id="PIRSR617939-1"/>
    </source>
</evidence>
<sequence length="301" mass="32844">MDSHHPETACAGQQAFSSLDKLWKLHTSPPSSNLSPKVPTTSPERLASISRKTILYLAYGSNLSSETFKGARGIRPLSAISAHIPSLTLTFDLPGIPYLEPCFANTAYRAPPSSTDYHKDRWHKGLIGVVYEVTPEDYRTIIATEGGGASYQDIEVPCYAIPAGSKTVDDGEKGTPFLAHTLLLPRDEEKSGTTAGPQRPDPSYAQASARYLKLITDGADEHSLPAEYTAYLYAIRPYTITTKRQKAGQALFLAFWAPFILAMFGLGKALAGDDGRVPGWFASLMALLFRGMWASYDAVYK</sequence>
<reference evidence="6 7" key="1">
    <citation type="submission" date="2018-05" db="EMBL/GenBank/DDBJ databases">
        <title>Genome sequencing and assembly of the regulated plant pathogen Lachnellula willkommii and related sister species for the development of diagnostic species identification markers.</title>
        <authorList>
            <person name="Giroux E."/>
            <person name="Bilodeau G."/>
        </authorList>
    </citation>
    <scope>NUCLEOTIDE SEQUENCE [LARGE SCALE GENOMIC DNA]</scope>
    <source>
        <strain evidence="6 7">CBS 268.59</strain>
    </source>
</reference>
<feature type="active site" description="Proton acceptor" evidence="3">
    <location>
        <position position="145"/>
    </location>
</feature>
<evidence type="ECO:0000313" key="7">
    <source>
        <dbReference type="Proteomes" id="UP000469558"/>
    </source>
</evidence>
<dbReference type="Proteomes" id="UP000469558">
    <property type="component" value="Unassembled WGS sequence"/>
</dbReference>
<dbReference type="OrthoDB" id="2017317at2759"/>
<keyword evidence="2" id="KW-0456">Lyase</keyword>
<evidence type="ECO:0000256" key="2">
    <source>
        <dbReference type="ARBA" id="ARBA00023239"/>
    </source>
</evidence>
<feature type="transmembrane region" description="Helical" evidence="5">
    <location>
        <begin position="250"/>
        <end position="271"/>
    </location>
</feature>
<evidence type="ECO:0000256" key="1">
    <source>
        <dbReference type="ARBA" id="ARBA00012346"/>
    </source>
</evidence>
<gene>
    <name evidence="6" type="primary">gliK</name>
    <name evidence="6" type="ORF">LSUE1_G009586</name>
</gene>
<comment type="caution">
    <text evidence="6">The sequence shown here is derived from an EMBL/GenBank/DDBJ whole genome shotgun (WGS) entry which is preliminary data.</text>
</comment>
<dbReference type="AlphaFoldDB" id="A0A8T9BSQ7"/>
<feature type="non-terminal residue" evidence="6">
    <location>
        <position position="301"/>
    </location>
</feature>
<evidence type="ECO:0000256" key="4">
    <source>
        <dbReference type="PIRSR" id="PIRSR617939-2"/>
    </source>
</evidence>
<dbReference type="InterPro" id="IPR017939">
    <property type="entry name" value="G-Glutamylcylcotransferase"/>
</dbReference>
<feature type="binding site" evidence="4">
    <location>
        <begin position="56"/>
        <end position="61"/>
    </location>
    <ligand>
        <name>substrate</name>
    </ligand>
</feature>
<feature type="binding site" evidence="4">
    <location>
        <position position="211"/>
    </location>
    <ligand>
        <name>substrate</name>
    </ligand>
</feature>
<dbReference type="EMBL" id="QGMK01003350">
    <property type="protein sequence ID" value="TVY53103.1"/>
    <property type="molecule type" value="Genomic_DNA"/>
</dbReference>
<evidence type="ECO:0000313" key="6">
    <source>
        <dbReference type="EMBL" id="TVY53103.1"/>
    </source>
</evidence>
<evidence type="ECO:0000256" key="5">
    <source>
        <dbReference type="SAM" id="Phobius"/>
    </source>
</evidence>
<name>A0A8T9BSQ7_9HELO</name>